<dbReference type="PANTHER" id="PTHR10824:SF17">
    <property type="entry name" value="ACYL-COENZYME A THIOESTERASE 6"/>
    <property type="match status" value="1"/>
</dbReference>
<accession>A0AB39BHJ0</accession>
<dbReference type="SUPFAM" id="SSF53474">
    <property type="entry name" value="alpha/beta-Hydrolases"/>
    <property type="match status" value="1"/>
</dbReference>
<evidence type="ECO:0000259" key="4">
    <source>
        <dbReference type="Pfam" id="PF08840"/>
    </source>
</evidence>
<dbReference type="GO" id="GO:0006637">
    <property type="term" value="P:acyl-CoA metabolic process"/>
    <property type="evidence" value="ECO:0007669"/>
    <property type="project" value="TreeGrafter"/>
</dbReference>
<evidence type="ECO:0000256" key="1">
    <source>
        <dbReference type="SAM" id="MobiDB-lite"/>
    </source>
</evidence>
<dbReference type="InterPro" id="IPR029058">
    <property type="entry name" value="AB_hydrolase_fold"/>
</dbReference>
<organism evidence="5">
    <name type="scientific">Herbiconiux sp. A18JL235</name>
    <dbReference type="NCBI Taxonomy" id="3152363"/>
    <lineage>
        <taxon>Bacteria</taxon>
        <taxon>Bacillati</taxon>
        <taxon>Actinomycetota</taxon>
        <taxon>Actinomycetes</taxon>
        <taxon>Micrococcales</taxon>
        <taxon>Microbacteriaceae</taxon>
        <taxon>Herbiconiux</taxon>
    </lineage>
</organism>
<dbReference type="Pfam" id="PF04775">
    <property type="entry name" value="Bile_Hydr_Trans"/>
    <property type="match status" value="1"/>
</dbReference>
<keyword evidence="2" id="KW-0812">Transmembrane</keyword>
<evidence type="ECO:0000256" key="2">
    <source>
        <dbReference type="SAM" id="Phobius"/>
    </source>
</evidence>
<dbReference type="EMBL" id="CP162511">
    <property type="protein sequence ID" value="XDI05888.1"/>
    <property type="molecule type" value="Genomic_DNA"/>
</dbReference>
<dbReference type="PANTHER" id="PTHR10824">
    <property type="entry name" value="ACYL-COENZYME A THIOESTERASE-RELATED"/>
    <property type="match status" value="1"/>
</dbReference>
<dbReference type="InterPro" id="IPR006862">
    <property type="entry name" value="Thio_Ohase/aa_AcTrfase"/>
</dbReference>
<dbReference type="AlphaFoldDB" id="A0AB39BHJ0"/>
<sequence>MFGFVTAFLPWVVYWILIGNATYLIAVAVAFAVAVALFLVQLIRHARPGSLEVGGLAFFALSLVSAFVLDDAVVERWLQPASNGALFLIALVGVLVGRPFVRDAARSTVDAATAATDGFRYITTAMTWMWVAVFGLMTVSSLIPPLTEGSATIRDDASTLSIVCYWVVPFTLFGVAGTVSAVFPGWFDRATGRLDAAAAAAASAPAAEEPAVEEHGAEEHGVAPASTAVGEPDFAPGGVRVEAPAESLYSDPFPVVVEGLPSGRRVEVVSSCADLLGRRWAAAAVFDASADGRLDLATTAPRSGDWSTAAPGVAVTALRFAQPGQVPDLFVPPVDALRVTIEVREPGSSGSPLARRTVLRLPAAAGVSVSEVDVDGRRGLLALPAADGVHEHPAVACFGGSEGGVDSLRLAATLLASAGFVALVTDWTDADESGAPVISRIPLERFGASLDWLRARADVDSARVAGYAISRGAEGLLAAAAAGAARADAYVALSPSSTRWQAVGDGGEQAGVGSWTLAGSEQGWLPVRTGELVPQLARNGWRLRRDAAHDRPTLLRLRPAYEGGLSHAGRVEREAARIVGERIAAPLFVAAGADDAVWPSASMAAELMRARRDEGVAGADARHEFPHAGHLLRLGLQPTDALFTGGIELGGSREGHAAAEAQLWPAVRGFLQSAVAAAQREATTS</sequence>
<feature type="region of interest" description="Disordered" evidence="1">
    <location>
        <begin position="205"/>
        <end position="236"/>
    </location>
</feature>
<gene>
    <name evidence="5" type="ORF">ABFY20_01985</name>
</gene>
<feature type="domain" description="Acyl-CoA thioester hydrolase/bile acid-CoA amino acid N-acetyltransferase" evidence="3">
    <location>
        <begin position="251"/>
        <end position="373"/>
    </location>
</feature>
<feature type="transmembrane region" description="Helical" evidence="2">
    <location>
        <begin position="12"/>
        <end position="39"/>
    </location>
</feature>
<protein>
    <submittedName>
        <fullName evidence="5">Acyl-CoA thioesterase/BAAT N-terminal domain-containing protein</fullName>
    </submittedName>
</protein>
<keyword evidence="2" id="KW-1133">Transmembrane helix</keyword>
<feature type="compositionally biased region" description="Basic and acidic residues" evidence="1">
    <location>
        <begin position="212"/>
        <end position="221"/>
    </location>
</feature>
<proteinExistence type="predicted"/>
<reference evidence="5" key="1">
    <citation type="submission" date="2024-05" db="EMBL/GenBank/DDBJ databases">
        <title>Herbiconiux sp. A18JL235.</title>
        <authorList>
            <person name="Zhang G."/>
        </authorList>
    </citation>
    <scope>NUCLEOTIDE SEQUENCE</scope>
    <source>
        <strain evidence="5">A18JL235</strain>
    </source>
</reference>
<evidence type="ECO:0000313" key="5">
    <source>
        <dbReference type="EMBL" id="XDI05888.1"/>
    </source>
</evidence>
<dbReference type="RefSeq" id="WP_368498277.1">
    <property type="nucleotide sequence ID" value="NZ_CP162511.1"/>
</dbReference>
<dbReference type="GO" id="GO:0047617">
    <property type="term" value="F:fatty acyl-CoA hydrolase activity"/>
    <property type="evidence" value="ECO:0007669"/>
    <property type="project" value="TreeGrafter"/>
</dbReference>
<keyword evidence="2" id="KW-0472">Membrane</keyword>
<feature type="transmembrane region" description="Helical" evidence="2">
    <location>
        <begin position="163"/>
        <end position="183"/>
    </location>
</feature>
<dbReference type="GO" id="GO:0006631">
    <property type="term" value="P:fatty acid metabolic process"/>
    <property type="evidence" value="ECO:0007669"/>
    <property type="project" value="TreeGrafter"/>
</dbReference>
<dbReference type="InterPro" id="IPR042490">
    <property type="entry name" value="Thio_Ohase/BAAT_N"/>
</dbReference>
<dbReference type="Pfam" id="PF08840">
    <property type="entry name" value="BAAT_C"/>
    <property type="match status" value="1"/>
</dbReference>
<feature type="transmembrane region" description="Helical" evidence="2">
    <location>
        <begin position="51"/>
        <end position="69"/>
    </location>
</feature>
<name>A0AB39BHJ0_9MICO</name>
<feature type="transmembrane region" description="Helical" evidence="2">
    <location>
        <begin position="121"/>
        <end position="143"/>
    </location>
</feature>
<dbReference type="Gene3D" id="3.40.50.1820">
    <property type="entry name" value="alpha/beta hydrolase"/>
    <property type="match status" value="1"/>
</dbReference>
<dbReference type="InterPro" id="IPR014940">
    <property type="entry name" value="BAAT_C"/>
</dbReference>
<dbReference type="Gene3D" id="2.60.40.2240">
    <property type="entry name" value="Acyl-CoA thioester hydrolase/BAAT N-terminal domain"/>
    <property type="match status" value="1"/>
</dbReference>
<evidence type="ECO:0000259" key="3">
    <source>
        <dbReference type="Pfam" id="PF04775"/>
    </source>
</evidence>
<feature type="transmembrane region" description="Helical" evidence="2">
    <location>
        <begin position="81"/>
        <end position="101"/>
    </location>
</feature>
<feature type="domain" description="BAAT/Acyl-CoA thioester hydrolase C-terminal" evidence="4">
    <location>
        <begin position="576"/>
        <end position="675"/>
    </location>
</feature>